<proteinExistence type="predicted"/>
<comment type="subcellular location">
    <subcellularLocation>
        <location evidence="1">Membrane</location>
        <topology evidence="1">Single-pass membrane protein</topology>
    </subcellularLocation>
</comment>
<evidence type="ECO:0000313" key="13">
    <source>
        <dbReference type="Proteomes" id="UP001210925"/>
    </source>
</evidence>
<comment type="caution">
    <text evidence="12">The sequence shown here is derived from an EMBL/GenBank/DDBJ whole genome shotgun (WGS) entry which is preliminary data.</text>
</comment>
<evidence type="ECO:0000256" key="10">
    <source>
        <dbReference type="SAM" id="Phobius"/>
    </source>
</evidence>
<keyword evidence="13" id="KW-1185">Reference proteome</keyword>
<dbReference type="PANTHER" id="PTHR47168">
    <property type="entry name" value="RING ZINC FINGER DOMAIN SUPERFAMILY PROTEIN-RELATED"/>
    <property type="match status" value="1"/>
</dbReference>
<sequence length="274" mass="31425">MGAWAVHPADGSNNLIVFLIYYEITFSTVFYVGSILFYIITYAIYRISKGRCLPGYTINNQDWPSSCPSITFDTSKWKKSDETLAEYRARVVEEFIQEDLVRTQPIQMYQMQSPECRLTREELDGLRTLTFTKTPLQRRNTSKSVISVNRKPSIVRKKSQRSIKVDVEIVQEPSIAVVEARTPLPDDVLAEHERTTDETCALCLEDYAEGDLLRELHCQHRFHAECVDEWLTESKRSCPVCNADATGKPPQEEEQELEEGQLPPFGTRVIYSDA</sequence>
<dbReference type="SMART" id="SM00184">
    <property type="entry name" value="RING"/>
    <property type="match status" value="1"/>
</dbReference>
<dbReference type="FunFam" id="3.30.40.10:FF:000388">
    <property type="entry name" value="Putative RING zinc finger domain superfamily protein"/>
    <property type="match status" value="1"/>
</dbReference>
<evidence type="ECO:0000256" key="4">
    <source>
        <dbReference type="ARBA" id="ARBA00022771"/>
    </source>
</evidence>
<gene>
    <name evidence="12" type="ORF">HK103_004450</name>
</gene>
<accession>A0AAD5UJ59</accession>
<evidence type="ECO:0000256" key="6">
    <source>
        <dbReference type="ARBA" id="ARBA00022989"/>
    </source>
</evidence>
<keyword evidence="6 10" id="KW-1133">Transmembrane helix</keyword>
<dbReference type="Gene3D" id="3.30.40.10">
    <property type="entry name" value="Zinc/RING finger domain, C3HC4 (zinc finger)"/>
    <property type="match status" value="1"/>
</dbReference>
<dbReference type="GO" id="GO:0016020">
    <property type="term" value="C:membrane"/>
    <property type="evidence" value="ECO:0007669"/>
    <property type="project" value="UniProtKB-SubCell"/>
</dbReference>
<keyword evidence="2 10" id="KW-0812">Transmembrane</keyword>
<feature type="transmembrane region" description="Helical" evidence="10">
    <location>
        <begin position="20"/>
        <end position="45"/>
    </location>
</feature>
<evidence type="ECO:0000256" key="1">
    <source>
        <dbReference type="ARBA" id="ARBA00004167"/>
    </source>
</evidence>
<dbReference type="InterPro" id="IPR001841">
    <property type="entry name" value="Znf_RING"/>
</dbReference>
<name>A0AAD5UJ59_9FUNG</name>
<dbReference type="Pfam" id="PF13639">
    <property type="entry name" value="zf-RING_2"/>
    <property type="match status" value="1"/>
</dbReference>
<dbReference type="Proteomes" id="UP001210925">
    <property type="component" value="Unassembled WGS sequence"/>
</dbReference>
<dbReference type="PANTHER" id="PTHR47168:SF1">
    <property type="entry name" value="OS02G0798600 PROTEIN"/>
    <property type="match status" value="1"/>
</dbReference>
<reference evidence="12" key="1">
    <citation type="submission" date="2020-05" db="EMBL/GenBank/DDBJ databases">
        <title>Phylogenomic resolution of chytrid fungi.</title>
        <authorList>
            <person name="Stajich J.E."/>
            <person name="Amses K."/>
            <person name="Simmons R."/>
            <person name="Seto K."/>
            <person name="Myers J."/>
            <person name="Bonds A."/>
            <person name="Quandt C.A."/>
            <person name="Barry K."/>
            <person name="Liu P."/>
            <person name="Grigoriev I."/>
            <person name="Longcore J.E."/>
            <person name="James T.Y."/>
        </authorList>
    </citation>
    <scope>NUCLEOTIDE SEQUENCE</scope>
    <source>
        <strain evidence="12">PLAUS21</strain>
    </source>
</reference>
<keyword evidence="7 10" id="KW-0472">Membrane</keyword>
<keyword evidence="4 8" id="KW-0863">Zinc-finger</keyword>
<evidence type="ECO:0000259" key="11">
    <source>
        <dbReference type="PROSITE" id="PS50089"/>
    </source>
</evidence>
<dbReference type="AlphaFoldDB" id="A0AAD5UJ59"/>
<keyword evidence="3" id="KW-0479">Metal-binding</keyword>
<dbReference type="SUPFAM" id="SSF57850">
    <property type="entry name" value="RING/U-box"/>
    <property type="match status" value="1"/>
</dbReference>
<dbReference type="GO" id="GO:0008270">
    <property type="term" value="F:zinc ion binding"/>
    <property type="evidence" value="ECO:0007669"/>
    <property type="project" value="UniProtKB-KW"/>
</dbReference>
<dbReference type="PROSITE" id="PS50089">
    <property type="entry name" value="ZF_RING_2"/>
    <property type="match status" value="1"/>
</dbReference>
<keyword evidence="5" id="KW-0862">Zinc</keyword>
<protein>
    <recommendedName>
        <fullName evidence="11">RING-type domain-containing protein</fullName>
    </recommendedName>
</protein>
<organism evidence="12 13">
    <name type="scientific">Boothiomyces macroporosus</name>
    <dbReference type="NCBI Taxonomy" id="261099"/>
    <lineage>
        <taxon>Eukaryota</taxon>
        <taxon>Fungi</taxon>
        <taxon>Fungi incertae sedis</taxon>
        <taxon>Chytridiomycota</taxon>
        <taxon>Chytridiomycota incertae sedis</taxon>
        <taxon>Chytridiomycetes</taxon>
        <taxon>Rhizophydiales</taxon>
        <taxon>Terramycetaceae</taxon>
        <taxon>Boothiomyces</taxon>
    </lineage>
</organism>
<dbReference type="InterPro" id="IPR051653">
    <property type="entry name" value="E3_ligase_sorting_rcpt"/>
</dbReference>
<evidence type="ECO:0000313" key="12">
    <source>
        <dbReference type="EMBL" id="KAJ3257541.1"/>
    </source>
</evidence>
<evidence type="ECO:0000256" key="9">
    <source>
        <dbReference type="SAM" id="MobiDB-lite"/>
    </source>
</evidence>
<evidence type="ECO:0000256" key="2">
    <source>
        <dbReference type="ARBA" id="ARBA00022692"/>
    </source>
</evidence>
<dbReference type="EMBL" id="JADGKB010000037">
    <property type="protein sequence ID" value="KAJ3257541.1"/>
    <property type="molecule type" value="Genomic_DNA"/>
</dbReference>
<feature type="domain" description="RING-type" evidence="11">
    <location>
        <begin position="200"/>
        <end position="242"/>
    </location>
</feature>
<evidence type="ECO:0000256" key="7">
    <source>
        <dbReference type="ARBA" id="ARBA00023136"/>
    </source>
</evidence>
<feature type="region of interest" description="Disordered" evidence="9">
    <location>
        <begin position="243"/>
        <end position="274"/>
    </location>
</feature>
<dbReference type="InterPro" id="IPR013083">
    <property type="entry name" value="Znf_RING/FYVE/PHD"/>
</dbReference>
<evidence type="ECO:0000256" key="8">
    <source>
        <dbReference type="PROSITE-ProRule" id="PRU00175"/>
    </source>
</evidence>
<evidence type="ECO:0000256" key="3">
    <source>
        <dbReference type="ARBA" id="ARBA00022723"/>
    </source>
</evidence>
<evidence type="ECO:0000256" key="5">
    <source>
        <dbReference type="ARBA" id="ARBA00022833"/>
    </source>
</evidence>